<gene>
    <name evidence="1" type="ORF">OXR69_023825</name>
</gene>
<name>A0ABT6EHJ6_9ENTR</name>
<organism evidence="1 2">
    <name type="scientific">Klebsiella huaxiensis</name>
    <dbReference type="NCBI Taxonomy" id="2153354"/>
    <lineage>
        <taxon>Bacteria</taxon>
        <taxon>Pseudomonadati</taxon>
        <taxon>Pseudomonadota</taxon>
        <taxon>Gammaproteobacteria</taxon>
        <taxon>Enterobacterales</taxon>
        <taxon>Enterobacteriaceae</taxon>
        <taxon>Klebsiella/Raoultella group</taxon>
        <taxon>Klebsiella</taxon>
    </lineage>
</organism>
<proteinExistence type="predicted"/>
<reference evidence="1" key="1">
    <citation type="submission" date="2023-03" db="EMBL/GenBank/DDBJ databases">
        <title>identification of new KPC variant in Klebsiella huaxiensis from the Hospital Sewage Samples in China.</title>
        <authorList>
            <person name="Wu Y."/>
        </authorList>
    </citation>
    <scope>NUCLEOTIDE SEQUENCE</scope>
    <source>
        <strain evidence="1">ZR-9</strain>
    </source>
</reference>
<sequence length="94" mass="10374">MLNTLGPDEFVKKITADPIFFISLLKSQDVKKETLSLGYDLPDNFIAYIESSLEKIKVYIIDQSHVLETKSNLLIQPMGIANTRSGNGAAGTGW</sequence>
<protein>
    <submittedName>
        <fullName evidence="1">Uncharacterized protein</fullName>
    </submittedName>
</protein>
<evidence type="ECO:0000313" key="2">
    <source>
        <dbReference type="Proteomes" id="UP001075001"/>
    </source>
</evidence>
<evidence type="ECO:0000313" key="1">
    <source>
        <dbReference type="EMBL" id="MDG1644872.1"/>
    </source>
</evidence>
<comment type="caution">
    <text evidence="1">The sequence shown here is derived from an EMBL/GenBank/DDBJ whole genome shotgun (WGS) entry which is preliminary data.</text>
</comment>
<dbReference type="EMBL" id="JAPQEX020000001">
    <property type="protein sequence ID" value="MDG1644872.1"/>
    <property type="molecule type" value="Genomic_DNA"/>
</dbReference>
<dbReference type="Proteomes" id="UP001075001">
    <property type="component" value="Unassembled WGS sequence"/>
</dbReference>
<keyword evidence="2" id="KW-1185">Reference proteome</keyword>
<dbReference type="RefSeq" id="WP_267986067.1">
    <property type="nucleotide sequence ID" value="NZ_JAPQEX020000001.1"/>
</dbReference>
<accession>A0ABT6EHJ6</accession>